<evidence type="ECO:0000256" key="1">
    <source>
        <dbReference type="SAM" id="Coils"/>
    </source>
</evidence>
<organism evidence="2 3">
    <name type="scientific">Sphaerobolus stellatus (strain SS14)</name>
    <dbReference type="NCBI Taxonomy" id="990650"/>
    <lineage>
        <taxon>Eukaryota</taxon>
        <taxon>Fungi</taxon>
        <taxon>Dikarya</taxon>
        <taxon>Basidiomycota</taxon>
        <taxon>Agaricomycotina</taxon>
        <taxon>Agaricomycetes</taxon>
        <taxon>Phallomycetidae</taxon>
        <taxon>Geastrales</taxon>
        <taxon>Sphaerobolaceae</taxon>
        <taxon>Sphaerobolus</taxon>
    </lineage>
</organism>
<feature type="coiled-coil region" evidence="1">
    <location>
        <begin position="34"/>
        <end position="68"/>
    </location>
</feature>
<evidence type="ECO:0000313" key="3">
    <source>
        <dbReference type="Proteomes" id="UP000054279"/>
    </source>
</evidence>
<gene>
    <name evidence="2" type="ORF">M422DRAFT_236622</name>
</gene>
<reference evidence="2 3" key="1">
    <citation type="submission" date="2014-06" db="EMBL/GenBank/DDBJ databases">
        <title>Evolutionary Origins and Diversification of the Mycorrhizal Mutualists.</title>
        <authorList>
            <consortium name="DOE Joint Genome Institute"/>
            <consortium name="Mycorrhizal Genomics Consortium"/>
            <person name="Kohler A."/>
            <person name="Kuo A."/>
            <person name="Nagy L.G."/>
            <person name="Floudas D."/>
            <person name="Copeland A."/>
            <person name="Barry K.W."/>
            <person name="Cichocki N."/>
            <person name="Veneault-Fourrey C."/>
            <person name="LaButti K."/>
            <person name="Lindquist E.A."/>
            <person name="Lipzen A."/>
            <person name="Lundell T."/>
            <person name="Morin E."/>
            <person name="Murat C."/>
            <person name="Riley R."/>
            <person name="Ohm R."/>
            <person name="Sun H."/>
            <person name="Tunlid A."/>
            <person name="Henrissat B."/>
            <person name="Grigoriev I.V."/>
            <person name="Hibbett D.S."/>
            <person name="Martin F."/>
        </authorList>
    </citation>
    <scope>NUCLEOTIDE SEQUENCE [LARGE SCALE GENOMIC DNA]</scope>
    <source>
        <strain evidence="2 3">SS14</strain>
    </source>
</reference>
<proteinExistence type="predicted"/>
<accession>A0A0C9UL49</accession>
<dbReference type="HOGENOM" id="CLU_018544_3_2_1"/>
<feature type="non-terminal residue" evidence="2">
    <location>
        <position position="1"/>
    </location>
</feature>
<dbReference type="EMBL" id="KN837379">
    <property type="protein sequence ID" value="KIJ26211.1"/>
    <property type="molecule type" value="Genomic_DNA"/>
</dbReference>
<keyword evidence="3" id="KW-1185">Reference proteome</keyword>
<dbReference type="Proteomes" id="UP000054279">
    <property type="component" value="Unassembled WGS sequence"/>
</dbReference>
<keyword evidence="1" id="KW-0175">Coiled coil</keyword>
<evidence type="ECO:0008006" key="4">
    <source>
        <dbReference type="Google" id="ProtNLM"/>
    </source>
</evidence>
<sequence>MLPGMFEVDTEVVNLLGTDYVPNFLETQSIGEIMARYENTMRGMDAKLEELRNEMARIQDAKQQVQLKLHKLLGLLAPIRRLPPELLGQTFVHALLITPSWPNQDICVNDISSKTMPLVLLRVCKRWRRIALHTPRLF</sequence>
<dbReference type="OrthoDB" id="2269034at2759"/>
<name>A0A0C9UL49_SPHS4</name>
<evidence type="ECO:0000313" key="2">
    <source>
        <dbReference type="EMBL" id="KIJ26211.1"/>
    </source>
</evidence>
<protein>
    <recommendedName>
        <fullName evidence="4">F-box domain-containing protein</fullName>
    </recommendedName>
</protein>
<dbReference type="AlphaFoldDB" id="A0A0C9UL49"/>